<dbReference type="InterPro" id="IPR018357">
    <property type="entry name" value="Hexapep_transf_CS"/>
</dbReference>
<sequence>MNVKEFLENYKNGKEINMFSEEFQIIYNKMQETEKLLWQYNNTFQSYKNNKDILNKIFETNLDESVIIMPSFHIDIGNVEFGKNVFINKNCTIMDIGGVVIEDNVQIAHNVSIITPNHDYNNRNILIPKQITIKKNVWIGTAAIILPGVTIGENSIVAAGAVVNKDVPSGTIVGGNPAKVIKEIK</sequence>
<dbReference type="PANTHER" id="PTHR23416">
    <property type="entry name" value="SIALIC ACID SYNTHASE-RELATED"/>
    <property type="match status" value="1"/>
</dbReference>
<dbReference type="Pfam" id="PF00132">
    <property type="entry name" value="Hexapep"/>
    <property type="match status" value="1"/>
</dbReference>
<dbReference type="CDD" id="cd03357">
    <property type="entry name" value="LbH_MAT_GAT"/>
    <property type="match status" value="1"/>
</dbReference>
<dbReference type="RefSeq" id="WP_015275015.1">
    <property type="nucleotide sequence ID" value="NC_019908.1"/>
</dbReference>
<dbReference type="InterPro" id="IPR001451">
    <property type="entry name" value="Hexapep"/>
</dbReference>
<protein>
    <submittedName>
        <fullName evidence="5">Maltose-O-acetyltransferase</fullName>
    </submittedName>
</protein>
<dbReference type="InterPro" id="IPR051159">
    <property type="entry name" value="Hexapeptide_acetyltransf"/>
</dbReference>
<organism evidence="5 6">
    <name type="scientific">Brachyspira pilosicoli P43/6/78</name>
    <dbReference type="NCBI Taxonomy" id="1042417"/>
    <lineage>
        <taxon>Bacteria</taxon>
        <taxon>Pseudomonadati</taxon>
        <taxon>Spirochaetota</taxon>
        <taxon>Spirochaetia</taxon>
        <taxon>Brachyspirales</taxon>
        <taxon>Brachyspiraceae</taxon>
        <taxon>Brachyspira</taxon>
    </lineage>
</organism>
<dbReference type="Gene3D" id="2.160.10.10">
    <property type="entry name" value="Hexapeptide repeat proteins"/>
    <property type="match status" value="1"/>
</dbReference>
<keyword evidence="4" id="KW-0012">Acyltransferase</keyword>
<dbReference type="InterPro" id="IPR011004">
    <property type="entry name" value="Trimer_LpxA-like_sf"/>
</dbReference>
<gene>
    <name evidence="5" type="ORF">BPP43_12115</name>
</gene>
<reference evidence="5 6" key="1">
    <citation type="journal article" date="2013" name="Genome Announc.">
        <title>Complete Genome Sequence of the Porcine Strain Brachyspira pilosicoli P43/6/78(T.).</title>
        <authorList>
            <person name="Lin C."/>
            <person name="den Bakker H.C."/>
            <person name="Suzuki H."/>
            <person name="Lefebure T."/>
            <person name="Ponnala L."/>
            <person name="Sun Q."/>
            <person name="Stanhope M.J."/>
            <person name="Wiedmann M."/>
            <person name="Duhamel G.E."/>
        </authorList>
    </citation>
    <scope>NUCLEOTIDE SEQUENCE [LARGE SCALE GENOMIC DNA]</scope>
    <source>
        <strain evidence="5 6">P43/6/78</strain>
    </source>
</reference>
<comment type="similarity">
    <text evidence="1">Belongs to the transferase hexapeptide repeat family.</text>
</comment>
<keyword evidence="2 5" id="KW-0808">Transferase</keyword>
<evidence type="ECO:0000256" key="3">
    <source>
        <dbReference type="ARBA" id="ARBA00022737"/>
    </source>
</evidence>
<dbReference type="KEGG" id="bpip:BPP43_12115"/>
<evidence type="ECO:0000313" key="5">
    <source>
        <dbReference type="EMBL" id="AGA67561.1"/>
    </source>
</evidence>
<dbReference type="GO" id="GO:0008374">
    <property type="term" value="F:O-acyltransferase activity"/>
    <property type="evidence" value="ECO:0007669"/>
    <property type="project" value="TreeGrafter"/>
</dbReference>
<dbReference type="AlphaFoldDB" id="A0A3B6VNT3"/>
<evidence type="ECO:0000313" key="6">
    <source>
        <dbReference type="Proteomes" id="UP000010793"/>
    </source>
</evidence>
<keyword evidence="3" id="KW-0677">Repeat</keyword>
<keyword evidence="6" id="KW-1185">Reference proteome</keyword>
<dbReference type="PANTHER" id="PTHR23416:SF23">
    <property type="entry name" value="ACETYLTRANSFERASE C18B11.09C-RELATED"/>
    <property type="match status" value="1"/>
</dbReference>
<evidence type="ECO:0000256" key="1">
    <source>
        <dbReference type="ARBA" id="ARBA00007274"/>
    </source>
</evidence>
<proteinExistence type="inferred from homology"/>
<dbReference type="Pfam" id="PF14602">
    <property type="entry name" value="Hexapep_2"/>
    <property type="match status" value="1"/>
</dbReference>
<dbReference type="EMBL" id="CP002873">
    <property type="protein sequence ID" value="AGA67561.1"/>
    <property type="molecule type" value="Genomic_DNA"/>
</dbReference>
<accession>A0A3B6VNT3</accession>
<dbReference type="SUPFAM" id="SSF51161">
    <property type="entry name" value="Trimeric LpxA-like enzymes"/>
    <property type="match status" value="1"/>
</dbReference>
<name>A0A3B6VNT3_BRAPL</name>
<evidence type="ECO:0000256" key="2">
    <source>
        <dbReference type="ARBA" id="ARBA00022679"/>
    </source>
</evidence>
<dbReference type="Proteomes" id="UP000010793">
    <property type="component" value="Chromosome"/>
</dbReference>
<dbReference type="PROSITE" id="PS00101">
    <property type="entry name" value="HEXAPEP_TRANSFERASES"/>
    <property type="match status" value="1"/>
</dbReference>
<evidence type="ECO:0000256" key="4">
    <source>
        <dbReference type="ARBA" id="ARBA00023315"/>
    </source>
</evidence>